<protein>
    <submittedName>
        <fullName evidence="1">Uncharacterized protein</fullName>
    </submittedName>
</protein>
<reference evidence="1 2" key="1">
    <citation type="submission" date="2024-09" db="EMBL/GenBank/DDBJ databases">
        <authorList>
            <person name="Sun Q."/>
            <person name="Mori K."/>
        </authorList>
    </citation>
    <scope>NUCLEOTIDE SEQUENCE [LARGE SCALE GENOMIC DNA]</scope>
    <source>
        <strain evidence="1 2">CGMCC 1.9126</strain>
    </source>
</reference>
<evidence type="ECO:0000313" key="2">
    <source>
        <dbReference type="Proteomes" id="UP001589738"/>
    </source>
</evidence>
<organism evidence="1 2">
    <name type="scientific">Robertmurraya beringensis</name>
    <dbReference type="NCBI Taxonomy" id="641660"/>
    <lineage>
        <taxon>Bacteria</taxon>
        <taxon>Bacillati</taxon>
        <taxon>Bacillota</taxon>
        <taxon>Bacilli</taxon>
        <taxon>Bacillales</taxon>
        <taxon>Bacillaceae</taxon>
        <taxon>Robertmurraya</taxon>
    </lineage>
</organism>
<evidence type="ECO:0000313" key="1">
    <source>
        <dbReference type="EMBL" id="MFC0476333.1"/>
    </source>
</evidence>
<sequence length="122" mass="14365">MSMRVKLEDIVEGMEMQSDDNRSFLNLDTGEIVHISQEALLIAEDSEDYEHLSEWQQDEVKIALDIVESFGKYAALLISLVLYREKNQEIKKVAVRHSLQPLNNFLDKLHEKYQALRQRERF</sequence>
<dbReference type="RefSeq" id="WP_340902711.1">
    <property type="nucleotide sequence ID" value="NZ_JBHLUU010000100.1"/>
</dbReference>
<proteinExistence type="predicted"/>
<name>A0ABV6KSM1_9BACI</name>
<keyword evidence="2" id="KW-1185">Reference proteome</keyword>
<gene>
    <name evidence="1" type="ORF">ACFFHF_14025</name>
</gene>
<dbReference type="Proteomes" id="UP001589738">
    <property type="component" value="Unassembled WGS sequence"/>
</dbReference>
<comment type="caution">
    <text evidence="1">The sequence shown here is derived from an EMBL/GenBank/DDBJ whole genome shotgun (WGS) entry which is preliminary data.</text>
</comment>
<dbReference type="EMBL" id="JBHLUU010000100">
    <property type="protein sequence ID" value="MFC0476333.1"/>
    <property type="molecule type" value="Genomic_DNA"/>
</dbReference>
<accession>A0ABV6KSM1</accession>